<dbReference type="EMBL" id="WOEZ01000332">
    <property type="protein sequence ID" value="NPT62530.1"/>
    <property type="molecule type" value="Genomic_DNA"/>
</dbReference>
<reference evidence="2 3" key="1">
    <citation type="submission" date="2019-11" db="EMBL/GenBank/DDBJ databases">
        <title>Metabolism of dissolved organic matter in forest soils.</title>
        <authorList>
            <person name="Cyle K.T."/>
            <person name="Wilhelm R.C."/>
            <person name="Martinez C.E."/>
        </authorList>
    </citation>
    <scope>NUCLEOTIDE SEQUENCE [LARGE SCALE GENOMIC DNA]</scope>
    <source>
        <strain evidence="2 3">5N</strain>
    </source>
</reference>
<feature type="region of interest" description="Disordered" evidence="1">
    <location>
        <begin position="1"/>
        <end position="24"/>
    </location>
</feature>
<evidence type="ECO:0000313" key="3">
    <source>
        <dbReference type="Proteomes" id="UP000655523"/>
    </source>
</evidence>
<organism evidence="2 3">
    <name type="scientific">Paraburkholderia elongata</name>
    <dbReference type="NCBI Taxonomy" id="2675747"/>
    <lineage>
        <taxon>Bacteria</taxon>
        <taxon>Pseudomonadati</taxon>
        <taxon>Pseudomonadota</taxon>
        <taxon>Betaproteobacteria</taxon>
        <taxon>Burkholderiales</taxon>
        <taxon>Burkholderiaceae</taxon>
        <taxon>Paraburkholderia</taxon>
    </lineage>
</organism>
<name>A0A972SQW2_9BURK</name>
<keyword evidence="3" id="KW-1185">Reference proteome</keyword>
<gene>
    <name evidence="2" type="ORF">GNZ13_50615</name>
</gene>
<evidence type="ECO:0000313" key="2">
    <source>
        <dbReference type="EMBL" id="NPT62530.1"/>
    </source>
</evidence>
<protein>
    <submittedName>
        <fullName evidence="2">Uncharacterized protein</fullName>
    </submittedName>
</protein>
<dbReference type="Proteomes" id="UP000655523">
    <property type="component" value="Unassembled WGS sequence"/>
</dbReference>
<proteinExistence type="predicted"/>
<dbReference type="AlphaFoldDB" id="A0A972SQW2"/>
<sequence>MAKEKQVAEPGKTVAKKPNPKREPTALQIYAEAEECVFHAKRTAIPGQSES</sequence>
<evidence type="ECO:0000256" key="1">
    <source>
        <dbReference type="SAM" id="MobiDB-lite"/>
    </source>
</evidence>
<comment type="caution">
    <text evidence="2">The sequence shown here is derived from an EMBL/GenBank/DDBJ whole genome shotgun (WGS) entry which is preliminary data.</text>
</comment>
<dbReference type="RefSeq" id="WP_172178996.1">
    <property type="nucleotide sequence ID" value="NZ_WOEZ01000332.1"/>
</dbReference>
<accession>A0A972SQW2</accession>